<dbReference type="RefSeq" id="WP_104811181.1">
    <property type="nucleotide sequence ID" value="NZ_MQUA01000014.1"/>
</dbReference>
<feature type="domain" description="GSCFA" evidence="1">
    <location>
        <begin position="22"/>
        <end position="257"/>
    </location>
</feature>
<gene>
    <name evidence="2" type="ORF">BST83_18270</name>
</gene>
<dbReference type="AlphaFoldDB" id="A0A2S7KKV6"/>
<evidence type="ECO:0000313" key="2">
    <source>
        <dbReference type="EMBL" id="PQB03255.1"/>
    </source>
</evidence>
<dbReference type="Pfam" id="PF08885">
    <property type="entry name" value="GSCFA"/>
    <property type="match status" value="1"/>
</dbReference>
<accession>A0A2S7KKV6</accession>
<dbReference type="OrthoDB" id="9807687at2"/>
<evidence type="ECO:0000259" key="1">
    <source>
        <dbReference type="Pfam" id="PF08885"/>
    </source>
</evidence>
<dbReference type="InterPro" id="IPR014982">
    <property type="entry name" value="GSCFA"/>
</dbReference>
<dbReference type="GO" id="GO:0016788">
    <property type="term" value="F:hydrolase activity, acting on ester bonds"/>
    <property type="evidence" value="ECO:0007669"/>
    <property type="project" value="UniProtKB-ARBA"/>
</dbReference>
<proteinExistence type="predicted"/>
<name>A0A2S7KKV6_9FLAO</name>
<dbReference type="EMBL" id="MQUA01000014">
    <property type="protein sequence ID" value="PQB03255.1"/>
    <property type="molecule type" value="Genomic_DNA"/>
</dbReference>
<evidence type="ECO:0000313" key="3">
    <source>
        <dbReference type="Proteomes" id="UP000239522"/>
    </source>
</evidence>
<dbReference type="Gene3D" id="3.40.50.1110">
    <property type="entry name" value="SGNH hydrolase"/>
    <property type="match status" value="1"/>
</dbReference>
<organism evidence="2 3">
    <name type="scientific">Polaribacter filamentus</name>
    <dbReference type="NCBI Taxonomy" id="53483"/>
    <lineage>
        <taxon>Bacteria</taxon>
        <taxon>Pseudomonadati</taxon>
        <taxon>Bacteroidota</taxon>
        <taxon>Flavobacteriia</taxon>
        <taxon>Flavobacteriales</taxon>
        <taxon>Flavobacteriaceae</taxon>
    </lineage>
</organism>
<dbReference type="SUPFAM" id="SSF52266">
    <property type="entry name" value="SGNH hydrolase"/>
    <property type="match status" value="1"/>
</dbReference>
<protein>
    <submittedName>
        <fullName evidence="2">GSCFA domain-containing protein</fullName>
    </submittedName>
</protein>
<reference evidence="2 3" key="1">
    <citation type="submission" date="2016-11" db="EMBL/GenBank/DDBJ databases">
        <title>Trade-off between light-utilization and light-protection in marine flavobacteria.</title>
        <authorList>
            <person name="Kumagai Y."/>
        </authorList>
    </citation>
    <scope>NUCLEOTIDE SEQUENCE [LARGE SCALE GENOMIC DNA]</scope>
    <source>
        <strain evidence="2 3">ATCC 700397</strain>
    </source>
</reference>
<sequence length="315" mass="36609">MKLHTQIPLKKETRNQIAYQSKILLLGSCFSENIGDKLSYFKFQSTQNPFGILFHPKAIENFITNAINEKEYLDDDLIFQNETWHSFDAHSSLSSVNKNELLNKLNASISNTNRALKDASHIIITLGTCWVYRFIETDAIVANCHKIPQKKFLKELLTVAEITESLAAILVLLKSVNKDISVLFTVSPVRHLKDGFIENTQSKAHLIAAIHQVLEHQNVSYFPSYEIMMDELRDYRFYAEDMIHPNKTAINYIWERFTETWFLDETLSTMKEIDAIQKGILHRPFQENTAQHQQFLKNLEAKKEKIQQQLPFVNF</sequence>
<keyword evidence="3" id="KW-1185">Reference proteome</keyword>
<dbReference type="Proteomes" id="UP000239522">
    <property type="component" value="Unassembled WGS sequence"/>
</dbReference>
<dbReference type="InterPro" id="IPR036514">
    <property type="entry name" value="SGNH_hydro_sf"/>
</dbReference>
<comment type="caution">
    <text evidence="2">The sequence shown here is derived from an EMBL/GenBank/DDBJ whole genome shotgun (WGS) entry which is preliminary data.</text>
</comment>